<feature type="transmembrane region" description="Helical" evidence="9">
    <location>
        <begin position="258"/>
        <end position="289"/>
    </location>
</feature>
<reference evidence="10 11" key="1">
    <citation type="submission" date="2020-03" db="EMBL/GenBank/DDBJ databases">
        <title>Complete genome sequence of Monaibacterium sp. ALG8 with diverse plasmids.</title>
        <authorList>
            <person name="Sun C."/>
        </authorList>
    </citation>
    <scope>NUCLEOTIDE SEQUENCE [LARGE SCALE GENOMIC DNA]</scope>
    <source>
        <strain evidence="10 11">ALG8</strain>
    </source>
</reference>
<keyword evidence="7 9" id="KW-0472">Membrane</keyword>
<feature type="transmembrane region" description="Helical" evidence="9">
    <location>
        <begin position="232"/>
        <end position="252"/>
    </location>
</feature>
<dbReference type="AlphaFoldDB" id="A0A6G7VIM2"/>
<keyword evidence="3" id="KW-0813">Transport</keyword>
<evidence type="ECO:0000256" key="5">
    <source>
        <dbReference type="ARBA" id="ARBA00022692"/>
    </source>
</evidence>
<feature type="transmembrane region" description="Helical" evidence="9">
    <location>
        <begin position="334"/>
        <end position="359"/>
    </location>
</feature>
<proteinExistence type="inferred from homology"/>
<dbReference type="InterPro" id="IPR002549">
    <property type="entry name" value="AI-2E-like"/>
</dbReference>
<feature type="transmembrane region" description="Helical" evidence="9">
    <location>
        <begin position="21"/>
        <end position="38"/>
    </location>
</feature>
<feature type="transmembrane region" description="Helical" evidence="9">
    <location>
        <begin position="44"/>
        <end position="66"/>
    </location>
</feature>
<dbReference type="KEGG" id="mon:G8E03_02540"/>
<dbReference type="PANTHER" id="PTHR21716">
    <property type="entry name" value="TRANSMEMBRANE PROTEIN"/>
    <property type="match status" value="1"/>
</dbReference>
<evidence type="ECO:0000313" key="11">
    <source>
        <dbReference type="Proteomes" id="UP000500791"/>
    </source>
</evidence>
<protein>
    <submittedName>
        <fullName evidence="10">AI-2E family transporter</fullName>
    </submittedName>
</protein>
<dbReference type="EMBL" id="CP049811">
    <property type="protein sequence ID" value="QIK39740.1"/>
    <property type="molecule type" value="Genomic_DNA"/>
</dbReference>
<evidence type="ECO:0000256" key="8">
    <source>
        <dbReference type="SAM" id="MobiDB-lite"/>
    </source>
</evidence>
<evidence type="ECO:0000256" key="6">
    <source>
        <dbReference type="ARBA" id="ARBA00022989"/>
    </source>
</evidence>
<feature type="region of interest" description="Disordered" evidence="8">
    <location>
        <begin position="115"/>
        <end position="140"/>
    </location>
</feature>
<gene>
    <name evidence="10" type="ORF">G8E03_02540</name>
</gene>
<evidence type="ECO:0000313" key="10">
    <source>
        <dbReference type="EMBL" id="QIK39740.1"/>
    </source>
</evidence>
<feature type="transmembrane region" description="Helical" evidence="9">
    <location>
        <begin position="176"/>
        <end position="196"/>
    </location>
</feature>
<evidence type="ECO:0000256" key="9">
    <source>
        <dbReference type="SAM" id="Phobius"/>
    </source>
</evidence>
<accession>A0A6G7VIM2</accession>
<keyword evidence="11" id="KW-1185">Reference proteome</keyword>
<comment type="subcellular location">
    <subcellularLocation>
        <location evidence="1">Cell membrane</location>
        <topology evidence="1">Multi-pass membrane protein</topology>
    </subcellularLocation>
</comment>
<dbReference type="GO" id="GO:0005886">
    <property type="term" value="C:plasma membrane"/>
    <property type="evidence" value="ECO:0007669"/>
    <property type="project" value="UniProtKB-SubCell"/>
</dbReference>
<evidence type="ECO:0000256" key="7">
    <source>
        <dbReference type="ARBA" id="ARBA00023136"/>
    </source>
</evidence>
<comment type="similarity">
    <text evidence="2">Belongs to the autoinducer-2 exporter (AI-2E) (TC 2.A.86) family.</text>
</comment>
<dbReference type="Pfam" id="PF01594">
    <property type="entry name" value="AI-2E_transport"/>
    <property type="match status" value="1"/>
</dbReference>
<evidence type="ECO:0000256" key="1">
    <source>
        <dbReference type="ARBA" id="ARBA00004651"/>
    </source>
</evidence>
<evidence type="ECO:0000256" key="3">
    <source>
        <dbReference type="ARBA" id="ARBA00022448"/>
    </source>
</evidence>
<evidence type="ECO:0000256" key="2">
    <source>
        <dbReference type="ARBA" id="ARBA00009773"/>
    </source>
</evidence>
<sequence length="388" mass="40966">MEDRHSPLHTDPASAEPVPRVMLGLQITAVAILIGWALHATAAVSALLVAAFFVAVMLAPLDAAVAERTGGRRWLGHIASLLVMLVVLVVLGAGLFFAVQRIAAEFPALGSDPTTQTSADAASAGISQPSGTPAGEQGGAQDGAQGLLSEFELTVEDLASSLIGTLGNVAFTGLQFAGSAVGGVVLVVFLGLMMLVDAPGWHRRIARVAGEERRDKTLQAITVMGRLVRRFVLVRAAMGLVTAALYMIWLWIFGVDLIFVWGILTFLLSFVPNLGSVVSGVLPTVYVFLTKDIGTAIAVAAGLLAIEQVIGNFVDPRVQGRQISISPVVILTGLLLFAWIWGVPGTLLSTPVLIAALVICARIEPLRPVALLLSDRDDYRELDKMLQV</sequence>
<dbReference type="Proteomes" id="UP000500791">
    <property type="component" value="Chromosome"/>
</dbReference>
<organism evidence="10 11">
    <name type="scientific">Pontivivens nitratireducens</name>
    <dbReference type="NCBI Taxonomy" id="2758038"/>
    <lineage>
        <taxon>Bacteria</taxon>
        <taxon>Pseudomonadati</taxon>
        <taxon>Pseudomonadota</taxon>
        <taxon>Alphaproteobacteria</taxon>
        <taxon>Rhodobacterales</taxon>
        <taxon>Paracoccaceae</taxon>
        <taxon>Pontivivens</taxon>
    </lineage>
</organism>
<dbReference type="PANTHER" id="PTHR21716:SF53">
    <property type="entry name" value="PERMEASE PERM-RELATED"/>
    <property type="match status" value="1"/>
</dbReference>
<evidence type="ECO:0000256" key="4">
    <source>
        <dbReference type="ARBA" id="ARBA00022475"/>
    </source>
</evidence>
<feature type="transmembrane region" description="Helical" evidence="9">
    <location>
        <begin position="78"/>
        <end position="99"/>
    </location>
</feature>
<keyword evidence="6 9" id="KW-1133">Transmembrane helix</keyword>
<keyword evidence="5 9" id="KW-0812">Transmembrane</keyword>
<name>A0A6G7VIM2_9RHOB</name>
<keyword evidence="4" id="KW-1003">Cell membrane</keyword>
<feature type="compositionally biased region" description="Polar residues" evidence="8">
    <location>
        <begin position="115"/>
        <end position="131"/>
    </location>
</feature>
<dbReference type="RefSeq" id="WP_166188341.1">
    <property type="nucleotide sequence ID" value="NZ_CP049811.1"/>
</dbReference>